<dbReference type="AlphaFoldDB" id="A0A4S3KNM3"/>
<dbReference type="GO" id="GO:0033539">
    <property type="term" value="P:fatty acid beta-oxidation using acyl-CoA dehydrogenase"/>
    <property type="evidence" value="ECO:0007669"/>
    <property type="project" value="TreeGrafter"/>
</dbReference>
<keyword evidence="3" id="KW-0285">Flavoprotein</keyword>
<dbReference type="EMBL" id="MWQO01000028">
    <property type="protein sequence ID" value="THD10446.1"/>
    <property type="molecule type" value="Genomic_DNA"/>
</dbReference>
<organism evidence="11 12">
    <name type="scientific">Metallibacterium scheffleri</name>
    <dbReference type="NCBI Taxonomy" id="993689"/>
    <lineage>
        <taxon>Bacteria</taxon>
        <taxon>Pseudomonadati</taxon>
        <taxon>Pseudomonadota</taxon>
        <taxon>Gammaproteobacteria</taxon>
        <taxon>Lysobacterales</taxon>
        <taxon>Rhodanobacteraceae</taxon>
        <taxon>Metallibacterium</taxon>
    </lineage>
</organism>
<dbReference type="InterPro" id="IPR014730">
    <property type="entry name" value="ETF_a/b_N"/>
</dbReference>
<dbReference type="InterPro" id="IPR014729">
    <property type="entry name" value="Rossmann-like_a/b/a_fold"/>
</dbReference>
<dbReference type="Proteomes" id="UP000307749">
    <property type="component" value="Unassembled WGS sequence"/>
</dbReference>
<feature type="binding site" evidence="9">
    <location>
        <begin position="230"/>
        <end position="231"/>
    </location>
    <ligand>
        <name>FAD</name>
        <dbReference type="ChEBI" id="CHEBI:57692"/>
    </ligand>
</feature>
<dbReference type="InterPro" id="IPR033947">
    <property type="entry name" value="ETF_alpha_N"/>
</dbReference>
<dbReference type="GO" id="GO:0009055">
    <property type="term" value="F:electron transfer activity"/>
    <property type="evidence" value="ECO:0007669"/>
    <property type="project" value="InterPro"/>
</dbReference>
<evidence type="ECO:0000256" key="5">
    <source>
        <dbReference type="ARBA" id="ARBA00022982"/>
    </source>
</evidence>
<keyword evidence="4 9" id="KW-0274">FAD</keyword>
<comment type="similarity">
    <text evidence="1">Belongs to the ETF alpha-subunit/FixB family.</text>
</comment>
<dbReference type="PANTHER" id="PTHR43153:SF1">
    <property type="entry name" value="ELECTRON TRANSFER FLAVOPROTEIN SUBUNIT ALPHA, MITOCHONDRIAL"/>
    <property type="match status" value="1"/>
</dbReference>
<dbReference type="SUPFAM" id="SSF52402">
    <property type="entry name" value="Adenine nucleotide alpha hydrolases-like"/>
    <property type="match status" value="1"/>
</dbReference>
<dbReference type="CDD" id="cd01715">
    <property type="entry name" value="ETF_alpha"/>
    <property type="match status" value="1"/>
</dbReference>
<dbReference type="Gene3D" id="3.40.50.620">
    <property type="entry name" value="HUPs"/>
    <property type="match status" value="1"/>
</dbReference>
<dbReference type="GO" id="GO:0050660">
    <property type="term" value="F:flavin adenine dinucleotide binding"/>
    <property type="evidence" value="ECO:0007669"/>
    <property type="project" value="InterPro"/>
</dbReference>
<dbReference type="SMART" id="SM00893">
    <property type="entry name" value="ETF"/>
    <property type="match status" value="1"/>
</dbReference>
<dbReference type="OrthoDB" id="9770286at2"/>
<keyword evidence="2" id="KW-0813">Transport</keyword>
<evidence type="ECO:0000259" key="10">
    <source>
        <dbReference type="SMART" id="SM00893"/>
    </source>
</evidence>
<comment type="caution">
    <text evidence="11">The sequence shown here is derived from an EMBL/GenBank/DDBJ whole genome shotgun (WGS) entry which is preliminary data.</text>
</comment>
<evidence type="ECO:0000256" key="9">
    <source>
        <dbReference type="PIRSR" id="PIRSR000089-1"/>
    </source>
</evidence>
<dbReference type="PROSITE" id="PS00696">
    <property type="entry name" value="ETF_ALPHA"/>
    <property type="match status" value="1"/>
</dbReference>
<dbReference type="InterPro" id="IPR001308">
    <property type="entry name" value="ETF_a/FixB"/>
</dbReference>
<comment type="function">
    <text evidence="6">The electron transfer flavoprotein serves as a specific electron acceptor for other dehydrogenases. It transfers the electrons to the main respiratory chain via ETF-ubiquinone oxidoreductase (ETF dehydrogenase).</text>
</comment>
<dbReference type="PIRSF" id="PIRSF000089">
    <property type="entry name" value="Electra_flavoP_a"/>
    <property type="match status" value="1"/>
</dbReference>
<keyword evidence="12" id="KW-1185">Reference proteome</keyword>
<dbReference type="InterPro" id="IPR018206">
    <property type="entry name" value="ETF_asu_C_CS"/>
</dbReference>
<evidence type="ECO:0000256" key="3">
    <source>
        <dbReference type="ARBA" id="ARBA00022630"/>
    </source>
</evidence>
<keyword evidence="5" id="KW-0249">Electron transport</keyword>
<feature type="domain" description="Electron transfer flavoprotein alpha/beta-subunit N-terminal" evidence="10">
    <location>
        <begin position="4"/>
        <end position="185"/>
    </location>
</feature>
<evidence type="ECO:0000313" key="12">
    <source>
        <dbReference type="Proteomes" id="UP000307749"/>
    </source>
</evidence>
<feature type="binding site" evidence="9">
    <location>
        <position position="205"/>
    </location>
    <ligand>
        <name>FAD</name>
        <dbReference type="ChEBI" id="CHEBI:57692"/>
    </ligand>
</feature>
<dbReference type="InterPro" id="IPR029035">
    <property type="entry name" value="DHS-like_NAD/FAD-binding_dom"/>
</dbReference>
<comment type="cofactor">
    <cofactor evidence="9">
        <name>FAD</name>
        <dbReference type="ChEBI" id="CHEBI:57692"/>
    </cofactor>
    <text evidence="9">Binds 1 FAD per dimer.</text>
</comment>
<name>A0A4S3KNM3_9GAMM</name>
<protein>
    <recommendedName>
        <fullName evidence="7">Electron transfer flavoprotein subunit alpha</fullName>
    </recommendedName>
    <alternativeName>
        <fullName evidence="8">Electron transfer flavoprotein large subunit</fullName>
    </alternativeName>
</protein>
<dbReference type="FunFam" id="3.40.50.1220:FF:000001">
    <property type="entry name" value="Electron transfer flavoprotein, alpha subunit"/>
    <property type="match status" value="1"/>
</dbReference>
<dbReference type="STRING" id="993689.GCA_002077135_01855"/>
<dbReference type="PANTHER" id="PTHR43153">
    <property type="entry name" value="ELECTRON TRANSFER FLAVOPROTEIN ALPHA"/>
    <property type="match status" value="1"/>
</dbReference>
<dbReference type="InterPro" id="IPR014731">
    <property type="entry name" value="ETF_asu_C"/>
</dbReference>
<feature type="binding site" evidence="9">
    <location>
        <position position="282"/>
    </location>
    <ligand>
        <name>FAD</name>
        <dbReference type="ChEBI" id="CHEBI:57692"/>
    </ligand>
</feature>
<evidence type="ECO:0000256" key="7">
    <source>
        <dbReference type="ARBA" id="ARBA00068674"/>
    </source>
</evidence>
<dbReference type="Gene3D" id="3.40.50.1220">
    <property type="entry name" value="TPP-binding domain"/>
    <property type="match status" value="1"/>
</dbReference>
<dbReference type="RefSeq" id="WP_081129897.1">
    <property type="nucleotide sequence ID" value="NZ_LDOS01000002.1"/>
</dbReference>
<reference evidence="11 12" key="1">
    <citation type="submission" date="2017-02" db="EMBL/GenBank/DDBJ databases">
        <title>Whole genome sequencing of Metallibacterium scheffleri DSM 24874 (T).</title>
        <authorList>
            <person name="Kumar S."/>
            <person name="Patil P."/>
            <person name="Patil P.B."/>
        </authorList>
    </citation>
    <scope>NUCLEOTIDE SEQUENCE [LARGE SCALE GENOMIC DNA]</scope>
    <source>
        <strain evidence="11 12">DSM 24874</strain>
    </source>
</reference>
<dbReference type="SUPFAM" id="SSF52467">
    <property type="entry name" value="DHS-like NAD/FAD-binding domain"/>
    <property type="match status" value="1"/>
</dbReference>
<sequence>MNKILIVAEHHDGKLNPATARCVSCAQRIDGDIEVLVLAATPDAVARAAAALDGVTRVRSVAHPANVHALAAVLAPQVVAAAAGFTHVLAPSTTFGKDLMPRVAALLGVAQVSDLMQVEDAQRFVRPIYAGNALITVQAPGGQAVVATVRTASWPEARAAATPAPIENLVLEVALPTHTRFVALESGKSDRPDLQSASRVVSGGRALGSAENFKLIYALADTLGAAVGASRAAVDAGYVPSDMQVGQTGKIIAPALYLAIGISGAIQHLTGIKDAGTIVAINKDAEAPIFEIADFGLVGDLFKLVPELQQALG</sequence>
<feature type="binding site" evidence="9">
    <location>
        <begin position="244"/>
        <end position="248"/>
    </location>
    <ligand>
        <name>FAD</name>
        <dbReference type="ChEBI" id="CHEBI:57692"/>
    </ligand>
</feature>
<dbReference type="Pfam" id="PF00766">
    <property type="entry name" value="ETF_alpha"/>
    <property type="match status" value="1"/>
</dbReference>
<feature type="binding site" evidence="9">
    <location>
        <begin position="261"/>
        <end position="268"/>
    </location>
    <ligand>
        <name>FAD</name>
        <dbReference type="ChEBI" id="CHEBI:57692"/>
    </ligand>
</feature>
<evidence type="ECO:0000256" key="1">
    <source>
        <dbReference type="ARBA" id="ARBA00005817"/>
    </source>
</evidence>
<gene>
    <name evidence="11" type="ORF">B1806_08730</name>
</gene>
<proteinExistence type="inferred from homology"/>
<evidence type="ECO:0000313" key="11">
    <source>
        <dbReference type="EMBL" id="THD10446.1"/>
    </source>
</evidence>
<accession>A0A4S3KNM3</accession>
<evidence type="ECO:0000256" key="6">
    <source>
        <dbReference type="ARBA" id="ARBA00025649"/>
    </source>
</evidence>
<evidence type="ECO:0000256" key="8">
    <source>
        <dbReference type="ARBA" id="ARBA00079299"/>
    </source>
</evidence>
<evidence type="ECO:0000256" key="2">
    <source>
        <dbReference type="ARBA" id="ARBA00022448"/>
    </source>
</evidence>
<dbReference type="Pfam" id="PF01012">
    <property type="entry name" value="ETF"/>
    <property type="match status" value="1"/>
</dbReference>
<evidence type="ECO:0000256" key="4">
    <source>
        <dbReference type="ARBA" id="ARBA00022827"/>
    </source>
</evidence>